<feature type="domain" description="Transcription initiation factor TFIID component TAF4 C-terminal" evidence="6">
    <location>
        <begin position="6"/>
        <end position="90"/>
    </location>
</feature>
<organism evidence="7 8">
    <name type="scientific">Kingdonia uniflora</name>
    <dbReference type="NCBI Taxonomy" id="39325"/>
    <lineage>
        <taxon>Eukaryota</taxon>
        <taxon>Viridiplantae</taxon>
        <taxon>Streptophyta</taxon>
        <taxon>Embryophyta</taxon>
        <taxon>Tracheophyta</taxon>
        <taxon>Spermatophyta</taxon>
        <taxon>Magnoliopsida</taxon>
        <taxon>Ranunculales</taxon>
        <taxon>Circaeasteraceae</taxon>
        <taxon>Kingdonia</taxon>
    </lineage>
</organism>
<dbReference type="CDD" id="cd08045">
    <property type="entry name" value="HFD_TAF4"/>
    <property type="match status" value="1"/>
</dbReference>
<reference evidence="7 8" key="1">
    <citation type="journal article" date="2020" name="IScience">
        <title>Genome Sequencing of the Endangered Kingdonia uniflora (Circaeasteraceae, Ranunculales) Reveals Potential Mechanisms of Evolutionary Specialization.</title>
        <authorList>
            <person name="Sun Y."/>
            <person name="Deng T."/>
            <person name="Zhang A."/>
            <person name="Moore M.J."/>
            <person name="Landis J.B."/>
            <person name="Lin N."/>
            <person name="Zhang H."/>
            <person name="Zhang X."/>
            <person name="Huang J."/>
            <person name="Zhang X."/>
            <person name="Sun H."/>
            <person name="Wang H."/>
        </authorList>
    </citation>
    <scope>NUCLEOTIDE SEQUENCE [LARGE SCALE GENOMIC DNA]</scope>
    <source>
        <strain evidence="7">TB1705</strain>
        <tissue evidence="7">Leaf</tissue>
    </source>
</reference>
<evidence type="ECO:0000313" key="8">
    <source>
        <dbReference type="Proteomes" id="UP000541444"/>
    </source>
</evidence>
<dbReference type="GO" id="GO:0003677">
    <property type="term" value="F:DNA binding"/>
    <property type="evidence" value="ECO:0007669"/>
    <property type="project" value="TreeGrafter"/>
</dbReference>
<sequence>MLYLAVSRCGVKNISNDVEHCVSLGVEERVRGLVSNLIKLSKQRVNIERPSQLLITSDVGRQISLMNRKAKEELDKVQAKEAEKLRKVNKVSVLVQI</sequence>
<evidence type="ECO:0000259" key="6">
    <source>
        <dbReference type="Pfam" id="PF05236"/>
    </source>
</evidence>
<dbReference type="Proteomes" id="UP000541444">
    <property type="component" value="Unassembled WGS sequence"/>
</dbReference>
<comment type="caution">
    <text evidence="7">The sequence shown here is derived from an EMBL/GenBank/DDBJ whole genome shotgun (WGS) entry which is preliminary data.</text>
</comment>
<dbReference type="PANTHER" id="PTHR15138">
    <property type="entry name" value="TRANSCRIPTION INITIATION FACTOR TFIID SUBUNIT 4"/>
    <property type="match status" value="1"/>
</dbReference>
<evidence type="ECO:0000256" key="3">
    <source>
        <dbReference type="ARBA" id="ARBA00023015"/>
    </source>
</evidence>
<dbReference type="InterPro" id="IPR045144">
    <property type="entry name" value="TAF4"/>
</dbReference>
<dbReference type="InterPro" id="IPR009072">
    <property type="entry name" value="Histone-fold"/>
</dbReference>
<comment type="similarity">
    <text evidence="2">Belongs to the TAF4 family.</text>
</comment>
<keyword evidence="8" id="KW-1185">Reference proteome</keyword>
<accession>A0A7J7MSH7</accession>
<dbReference type="Pfam" id="PF05236">
    <property type="entry name" value="TAF4"/>
    <property type="match status" value="1"/>
</dbReference>
<dbReference type="EMBL" id="JACGCM010001258">
    <property type="protein sequence ID" value="KAF6157823.1"/>
    <property type="molecule type" value="Genomic_DNA"/>
</dbReference>
<dbReference type="OrthoDB" id="1745652at2759"/>
<protein>
    <recommendedName>
        <fullName evidence="6">Transcription initiation factor TFIID component TAF4 C-terminal domain-containing protein</fullName>
    </recommendedName>
</protein>
<keyword evidence="4" id="KW-0804">Transcription</keyword>
<dbReference type="GO" id="GO:0046982">
    <property type="term" value="F:protein heterodimerization activity"/>
    <property type="evidence" value="ECO:0007669"/>
    <property type="project" value="InterPro"/>
</dbReference>
<comment type="subcellular location">
    <subcellularLocation>
        <location evidence="1">Nucleus</location>
    </subcellularLocation>
</comment>
<dbReference type="PANTHER" id="PTHR15138:SF14">
    <property type="entry name" value="TRANSCRIPTION INITIATION FACTOR TFIID SUBUNIT 4"/>
    <property type="match status" value="1"/>
</dbReference>
<evidence type="ECO:0000313" key="7">
    <source>
        <dbReference type="EMBL" id="KAF6157823.1"/>
    </source>
</evidence>
<dbReference type="GO" id="GO:0005669">
    <property type="term" value="C:transcription factor TFIID complex"/>
    <property type="evidence" value="ECO:0007669"/>
    <property type="project" value="InterPro"/>
</dbReference>
<keyword evidence="5" id="KW-0539">Nucleus</keyword>
<gene>
    <name evidence="7" type="ORF">GIB67_038862</name>
</gene>
<evidence type="ECO:0000256" key="2">
    <source>
        <dbReference type="ARBA" id="ARBA00006178"/>
    </source>
</evidence>
<evidence type="ECO:0000256" key="1">
    <source>
        <dbReference type="ARBA" id="ARBA00004123"/>
    </source>
</evidence>
<dbReference type="AlphaFoldDB" id="A0A7J7MSH7"/>
<name>A0A7J7MSH7_9MAGN</name>
<keyword evidence="3" id="KW-0805">Transcription regulation</keyword>
<evidence type="ECO:0000256" key="4">
    <source>
        <dbReference type="ARBA" id="ARBA00023163"/>
    </source>
</evidence>
<dbReference type="GO" id="GO:0006367">
    <property type="term" value="P:transcription initiation at RNA polymerase II promoter"/>
    <property type="evidence" value="ECO:0007669"/>
    <property type="project" value="TreeGrafter"/>
</dbReference>
<proteinExistence type="inferred from homology"/>
<dbReference type="Gene3D" id="1.10.20.10">
    <property type="entry name" value="Histone, subunit A"/>
    <property type="match status" value="1"/>
</dbReference>
<evidence type="ECO:0000256" key="5">
    <source>
        <dbReference type="ARBA" id="ARBA00023242"/>
    </source>
</evidence>
<dbReference type="InterPro" id="IPR007900">
    <property type="entry name" value="TAF4_C"/>
</dbReference>
<dbReference type="GO" id="GO:0016251">
    <property type="term" value="F:RNA polymerase II general transcription initiation factor activity"/>
    <property type="evidence" value="ECO:0007669"/>
    <property type="project" value="TreeGrafter"/>
</dbReference>